<comment type="subcellular location">
    <subcellularLocation>
        <location evidence="7">Cytoplasm</location>
    </subcellularLocation>
</comment>
<evidence type="ECO:0000313" key="16">
    <source>
        <dbReference type="Proteomes" id="UP000094313"/>
    </source>
</evidence>
<dbReference type="SUPFAM" id="SSF48179">
    <property type="entry name" value="6-phosphogluconate dehydrogenase C-terminal domain-like"/>
    <property type="match status" value="1"/>
</dbReference>
<comment type="pathway">
    <text evidence="7">Membrane lipid metabolism; glycerophospholipid metabolism.</text>
</comment>
<feature type="binding site" evidence="7">
    <location>
        <position position="110"/>
    </location>
    <ligand>
        <name>NADPH</name>
        <dbReference type="ChEBI" id="CHEBI:57783"/>
    </ligand>
</feature>
<dbReference type="Pfam" id="PF07479">
    <property type="entry name" value="NAD_Gly3P_dh_C"/>
    <property type="match status" value="1"/>
</dbReference>
<comment type="caution">
    <text evidence="7">Lacks conserved residue(s) required for the propagation of feature annotation.</text>
</comment>
<dbReference type="GO" id="GO:0005975">
    <property type="term" value="P:carbohydrate metabolic process"/>
    <property type="evidence" value="ECO:0007669"/>
    <property type="project" value="InterPro"/>
</dbReference>
<dbReference type="EMBL" id="CP017141">
    <property type="protein sequence ID" value="AOM78000.1"/>
    <property type="molecule type" value="Genomic_DNA"/>
</dbReference>
<evidence type="ECO:0000256" key="8">
    <source>
        <dbReference type="PIRSR" id="PIRSR000114-1"/>
    </source>
</evidence>
<dbReference type="PRINTS" id="PR00077">
    <property type="entry name" value="GPDHDRGNASE"/>
</dbReference>
<evidence type="ECO:0000259" key="13">
    <source>
        <dbReference type="Pfam" id="PF01210"/>
    </source>
</evidence>
<evidence type="ECO:0000313" key="15">
    <source>
        <dbReference type="EMBL" id="AOM78000.1"/>
    </source>
</evidence>
<feature type="binding site" evidence="7">
    <location>
        <position position="144"/>
    </location>
    <ligand>
        <name>NADPH</name>
        <dbReference type="ChEBI" id="CHEBI:57783"/>
    </ligand>
</feature>
<reference evidence="15 16" key="1">
    <citation type="submission" date="2016-08" db="EMBL/GenBank/DDBJ databases">
        <authorList>
            <person name="Seilhamer J.J."/>
        </authorList>
    </citation>
    <scope>NUCLEOTIDE SEQUENCE [LARGE SCALE GENOMIC DNA]</scope>
    <source>
        <strain evidence="15 16">DX4</strain>
    </source>
</reference>
<feature type="binding site" evidence="7">
    <location>
        <position position="35"/>
    </location>
    <ligand>
        <name>NADPH</name>
        <dbReference type="ChEBI" id="CHEBI:57783"/>
    </ligand>
</feature>
<feature type="binding site" evidence="7">
    <location>
        <position position="259"/>
    </location>
    <ligand>
        <name>NADPH</name>
        <dbReference type="ChEBI" id="CHEBI:57783"/>
    </ligand>
</feature>
<dbReference type="NCBIfam" id="NF000942">
    <property type="entry name" value="PRK00094.1-4"/>
    <property type="match status" value="1"/>
</dbReference>
<feature type="binding site" evidence="9">
    <location>
        <position position="110"/>
    </location>
    <ligand>
        <name>substrate</name>
    </ligand>
</feature>
<dbReference type="GO" id="GO:0006650">
    <property type="term" value="P:glycerophospholipid metabolic process"/>
    <property type="evidence" value="ECO:0007669"/>
    <property type="project" value="UniProtKB-UniRule"/>
</dbReference>
<feature type="binding site" evidence="7">
    <location>
        <position position="285"/>
    </location>
    <ligand>
        <name>NADPH</name>
        <dbReference type="ChEBI" id="CHEBI:57783"/>
    </ligand>
</feature>
<dbReference type="GO" id="GO:0046168">
    <property type="term" value="P:glycerol-3-phosphate catabolic process"/>
    <property type="evidence" value="ECO:0007669"/>
    <property type="project" value="InterPro"/>
</dbReference>
<evidence type="ECO:0000256" key="9">
    <source>
        <dbReference type="PIRSR" id="PIRSR000114-2"/>
    </source>
</evidence>
<gene>
    <name evidence="7" type="primary">gpsA</name>
    <name evidence="15" type="ORF">BFS30_12895</name>
</gene>
<dbReference type="AlphaFoldDB" id="A0A1D7QH54"/>
<comment type="function">
    <text evidence="7">Catalyzes the reduction of the glycolytic intermediate dihydroxyacetone phosphate (DHAP) to sn-glycerol 3-phosphate (G3P), the key precursor for phospholipid synthesis.</text>
</comment>
<feature type="domain" description="Glycerol-3-phosphate dehydrogenase NAD-dependent N-terminal" evidence="13">
    <location>
        <begin position="4"/>
        <end position="163"/>
    </location>
</feature>
<accession>A0A1D7QH54</accession>
<feature type="binding site" evidence="7">
    <location>
        <position position="195"/>
    </location>
    <ligand>
        <name>sn-glycerol 3-phosphate</name>
        <dbReference type="ChEBI" id="CHEBI:57597"/>
    </ligand>
</feature>
<dbReference type="PIRSF" id="PIRSF000114">
    <property type="entry name" value="Glycerol-3-P_dh"/>
    <property type="match status" value="1"/>
</dbReference>
<dbReference type="GO" id="GO:0005829">
    <property type="term" value="C:cytosol"/>
    <property type="evidence" value="ECO:0007669"/>
    <property type="project" value="TreeGrafter"/>
</dbReference>
<keyword evidence="5 7" id="KW-0594">Phospholipid biosynthesis</keyword>
<dbReference type="Proteomes" id="UP000094313">
    <property type="component" value="Chromosome"/>
</dbReference>
<feature type="binding site" evidence="9">
    <location>
        <begin position="259"/>
        <end position="260"/>
    </location>
    <ligand>
        <name>substrate</name>
    </ligand>
</feature>
<dbReference type="Gene3D" id="3.40.50.720">
    <property type="entry name" value="NAD(P)-binding Rossmann-like Domain"/>
    <property type="match status" value="1"/>
</dbReference>
<evidence type="ECO:0000256" key="10">
    <source>
        <dbReference type="PIRSR" id="PIRSR000114-3"/>
    </source>
</evidence>
<keyword evidence="7 10" id="KW-0520">NAD</keyword>
<feature type="binding site" evidence="10">
    <location>
        <position position="87"/>
    </location>
    <ligand>
        <name>NAD(+)</name>
        <dbReference type="ChEBI" id="CHEBI:57540"/>
    </ligand>
</feature>
<keyword evidence="7" id="KW-0963">Cytoplasm</keyword>
<feature type="binding site" evidence="7">
    <location>
        <position position="260"/>
    </location>
    <ligand>
        <name>sn-glycerol 3-phosphate</name>
        <dbReference type="ChEBI" id="CHEBI:57597"/>
    </ligand>
</feature>
<feature type="active site" description="Proton acceptor" evidence="7 8">
    <location>
        <position position="195"/>
    </location>
</feature>
<dbReference type="Gene3D" id="1.10.1040.10">
    <property type="entry name" value="N-(1-d-carboxylethyl)-l-norvaline Dehydrogenase, domain 2"/>
    <property type="match status" value="1"/>
</dbReference>
<dbReference type="PANTHER" id="PTHR11728">
    <property type="entry name" value="GLYCEROL-3-PHOSPHATE DEHYDROGENASE"/>
    <property type="match status" value="1"/>
</dbReference>
<dbReference type="GO" id="GO:0046167">
    <property type="term" value="P:glycerol-3-phosphate biosynthetic process"/>
    <property type="evidence" value="ECO:0007669"/>
    <property type="project" value="UniProtKB-UniRule"/>
</dbReference>
<feature type="binding site" evidence="7">
    <location>
        <position position="52"/>
    </location>
    <ligand>
        <name>NADPH</name>
        <dbReference type="ChEBI" id="CHEBI:57783"/>
    </ligand>
</feature>
<keyword evidence="4 7" id="KW-0443">Lipid metabolism</keyword>
<evidence type="ECO:0000256" key="4">
    <source>
        <dbReference type="ARBA" id="ARBA00023098"/>
    </source>
</evidence>
<evidence type="ECO:0000256" key="11">
    <source>
        <dbReference type="RuleBase" id="RU000437"/>
    </source>
</evidence>
<feature type="binding site" evidence="7">
    <location>
        <position position="248"/>
    </location>
    <ligand>
        <name>sn-glycerol 3-phosphate</name>
        <dbReference type="ChEBI" id="CHEBI:57597"/>
    </ligand>
</feature>
<feature type="binding site" evidence="7">
    <location>
        <position position="259"/>
    </location>
    <ligand>
        <name>sn-glycerol 3-phosphate</name>
        <dbReference type="ChEBI" id="CHEBI:57597"/>
    </ligand>
</feature>
<dbReference type="InterPro" id="IPR013328">
    <property type="entry name" value="6PGD_dom2"/>
</dbReference>
<sequence length="332" mass="37064">MIPKVAMIGGGSWATAIVKMLSDNTTAKEIYWWMRNVEAITHLQKYKHNPNYLSSVEIRIPEAHISSDIVAIIEQAEYVLLNVPAAFLKETLKDVSPAMLKGKKIISAIKGIVPDENLIIGEFLNQKYEVPLEDIVVISGPCHAEEVALEKLSYLTIASLDLDLAGTFANLLSTRYIKTNVSDDIFGTEYAAVLKNIYAVASGICHGVGYGDNFQAVLISNAIREIKRFVDAVHPISRDIKESAYLGDLLVTAYSQFSRNRTFGNMVGKGYTVKSAQLEMNMVAEGYYAVKCMHHINKKYKVDMPISRAVYAILYEQHSPHIEMRLLTEQLN</sequence>
<evidence type="ECO:0000256" key="6">
    <source>
        <dbReference type="ARBA" id="ARBA00023264"/>
    </source>
</evidence>
<dbReference type="PROSITE" id="PS00957">
    <property type="entry name" value="NAD_G3PDH"/>
    <property type="match status" value="1"/>
</dbReference>
<dbReference type="PANTHER" id="PTHR11728:SF1">
    <property type="entry name" value="GLYCEROL-3-PHOSPHATE DEHYDROGENASE [NAD(+)] 2, CHLOROPLASTIC"/>
    <property type="match status" value="1"/>
</dbReference>
<comment type="similarity">
    <text evidence="1 7 11">Belongs to the NAD-dependent glycerol-3-phosphate dehydrogenase family.</text>
</comment>
<dbReference type="KEGG" id="psty:BFS30_12895"/>
<keyword evidence="7" id="KW-0521">NADP</keyword>
<evidence type="ECO:0000256" key="1">
    <source>
        <dbReference type="ARBA" id="ARBA00011009"/>
    </source>
</evidence>
<dbReference type="EC" id="1.1.1.94" evidence="7"/>
<dbReference type="InterPro" id="IPR006109">
    <property type="entry name" value="G3P_DH_NAD-dep_C"/>
</dbReference>
<dbReference type="SUPFAM" id="SSF51735">
    <property type="entry name" value="NAD(P)-binding Rossmann-fold domains"/>
    <property type="match status" value="1"/>
</dbReference>
<dbReference type="InterPro" id="IPR006168">
    <property type="entry name" value="G3P_DH_NAD-dep"/>
</dbReference>
<dbReference type="InterPro" id="IPR008927">
    <property type="entry name" value="6-PGluconate_DH-like_C_sf"/>
</dbReference>
<dbReference type="GO" id="GO:0141153">
    <property type="term" value="F:glycerol-3-phosphate dehydrogenase (NADP+) activity"/>
    <property type="evidence" value="ECO:0007669"/>
    <property type="project" value="RHEA"/>
</dbReference>
<evidence type="ECO:0000256" key="12">
    <source>
        <dbReference type="RuleBase" id="RU000439"/>
    </source>
</evidence>
<comment type="catalytic activity">
    <reaction evidence="7 12">
        <text>sn-glycerol 3-phosphate + NADP(+) = dihydroxyacetone phosphate + NADPH + H(+)</text>
        <dbReference type="Rhea" id="RHEA:11096"/>
        <dbReference type="ChEBI" id="CHEBI:15378"/>
        <dbReference type="ChEBI" id="CHEBI:57597"/>
        <dbReference type="ChEBI" id="CHEBI:57642"/>
        <dbReference type="ChEBI" id="CHEBI:57783"/>
        <dbReference type="ChEBI" id="CHEBI:58349"/>
        <dbReference type="EC" id="1.1.1.94"/>
    </reaction>
</comment>
<dbReference type="GO" id="GO:0051287">
    <property type="term" value="F:NAD binding"/>
    <property type="evidence" value="ECO:0007669"/>
    <property type="project" value="InterPro"/>
</dbReference>
<evidence type="ECO:0000256" key="2">
    <source>
        <dbReference type="ARBA" id="ARBA00022516"/>
    </source>
</evidence>
<feature type="binding site" evidence="7">
    <location>
        <position position="140"/>
    </location>
    <ligand>
        <name>sn-glycerol 3-phosphate</name>
        <dbReference type="ChEBI" id="CHEBI:57597"/>
    </ligand>
</feature>
<dbReference type="UniPathway" id="UPA00940"/>
<feature type="binding site" evidence="7">
    <location>
        <position position="12"/>
    </location>
    <ligand>
        <name>NADPH</name>
        <dbReference type="ChEBI" id="CHEBI:57783"/>
    </ligand>
</feature>
<keyword evidence="2 7" id="KW-0444">Lipid biosynthesis</keyword>
<dbReference type="HAMAP" id="MF_00394">
    <property type="entry name" value="NAD_Glyc3P_dehydrog"/>
    <property type="match status" value="1"/>
</dbReference>
<keyword evidence="6 7" id="KW-1208">Phospholipid metabolism</keyword>
<proteinExistence type="inferred from homology"/>
<feature type="binding site" evidence="10">
    <location>
        <position position="259"/>
    </location>
    <ligand>
        <name>NAD(+)</name>
        <dbReference type="ChEBI" id="CHEBI:57540"/>
    </ligand>
</feature>
<keyword evidence="3 7" id="KW-0560">Oxidoreductase</keyword>
<dbReference type="RefSeq" id="WP_069379674.1">
    <property type="nucleotide sequence ID" value="NZ_CP017141.1"/>
</dbReference>
<keyword evidence="7" id="KW-0547">Nucleotide-binding</keyword>
<feature type="binding site" evidence="7">
    <location>
        <position position="283"/>
    </location>
    <ligand>
        <name>NADPH</name>
        <dbReference type="ChEBI" id="CHEBI:57783"/>
    </ligand>
</feature>
<dbReference type="GO" id="GO:0141152">
    <property type="term" value="F:glycerol-3-phosphate dehydrogenase (NAD+) activity"/>
    <property type="evidence" value="ECO:0007669"/>
    <property type="project" value="RHEA"/>
</dbReference>
<dbReference type="Pfam" id="PF01210">
    <property type="entry name" value="NAD_Gly3P_dh_N"/>
    <property type="match status" value="1"/>
</dbReference>
<feature type="binding site" evidence="7">
    <location>
        <position position="258"/>
    </location>
    <ligand>
        <name>sn-glycerol 3-phosphate</name>
        <dbReference type="ChEBI" id="CHEBI:57597"/>
    </ligand>
</feature>
<dbReference type="OrthoDB" id="9812273at2"/>
<protein>
    <recommendedName>
        <fullName evidence="7">Glycerol-3-phosphate dehydrogenase [NAD(P)+]</fullName>
        <ecNumber evidence="7">1.1.1.94</ecNumber>
    </recommendedName>
    <alternativeName>
        <fullName evidence="7">NAD(P)(+)-dependent glycerol-3-phosphate dehydrogenase</fullName>
    </alternativeName>
    <alternativeName>
        <fullName evidence="7">NAD(P)H-dependent dihydroxyacetone-phosphate reductase</fullName>
    </alternativeName>
</protein>
<feature type="binding site" evidence="7">
    <location>
        <position position="13"/>
    </location>
    <ligand>
        <name>NADPH</name>
        <dbReference type="ChEBI" id="CHEBI:57783"/>
    </ligand>
</feature>
<dbReference type="InterPro" id="IPR011128">
    <property type="entry name" value="G3P_DH_NAD-dep_N"/>
</dbReference>
<organism evidence="15 16">
    <name type="scientific">Pedobacter steynii</name>
    <dbReference type="NCBI Taxonomy" id="430522"/>
    <lineage>
        <taxon>Bacteria</taxon>
        <taxon>Pseudomonadati</taxon>
        <taxon>Bacteroidota</taxon>
        <taxon>Sphingobacteriia</taxon>
        <taxon>Sphingobacteriales</taxon>
        <taxon>Sphingobacteriaceae</taxon>
        <taxon>Pedobacter</taxon>
    </lineage>
</organism>
<evidence type="ECO:0000256" key="5">
    <source>
        <dbReference type="ARBA" id="ARBA00023209"/>
    </source>
</evidence>
<dbReference type="GO" id="GO:0008654">
    <property type="term" value="P:phospholipid biosynthetic process"/>
    <property type="evidence" value="ECO:0007669"/>
    <property type="project" value="UniProtKB-KW"/>
</dbReference>
<evidence type="ECO:0000259" key="14">
    <source>
        <dbReference type="Pfam" id="PF07479"/>
    </source>
</evidence>
<feature type="domain" description="Glycerol-3-phosphate dehydrogenase NAD-dependent C-terminal" evidence="14">
    <location>
        <begin position="184"/>
        <end position="321"/>
    </location>
</feature>
<keyword evidence="16" id="KW-1185">Reference proteome</keyword>
<evidence type="ECO:0000256" key="7">
    <source>
        <dbReference type="HAMAP-Rule" id="MF_00394"/>
    </source>
</evidence>
<name>A0A1D7QH54_9SPHI</name>
<feature type="binding site" evidence="7">
    <location>
        <position position="110"/>
    </location>
    <ligand>
        <name>sn-glycerol 3-phosphate</name>
        <dbReference type="ChEBI" id="CHEBI:57597"/>
    </ligand>
</feature>
<dbReference type="NCBIfam" id="NF000940">
    <property type="entry name" value="PRK00094.1-2"/>
    <property type="match status" value="1"/>
</dbReference>
<feature type="binding site" evidence="10">
    <location>
        <position position="144"/>
    </location>
    <ligand>
        <name>NAD(+)</name>
        <dbReference type="ChEBI" id="CHEBI:57540"/>
    </ligand>
</feature>
<evidence type="ECO:0000256" key="3">
    <source>
        <dbReference type="ARBA" id="ARBA00023002"/>
    </source>
</evidence>
<dbReference type="InterPro" id="IPR036291">
    <property type="entry name" value="NAD(P)-bd_dom_sf"/>
</dbReference>
<comment type="catalytic activity">
    <reaction evidence="7">
        <text>sn-glycerol 3-phosphate + NAD(+) = dihydroxyacetone phosphate + NADH + H(+)</text>
        <dbReference type="Rhea" id="RHEA:11092"/>
        <dbReference type="ChEBI" id="CHEBI:15378"/>
        <dbReference type="ChEBI" id="CHEBI:57540"/>
        <dbReference type="ChEBI" id="CHEBI:57597"/>
        <dbReference type="ChEBI" id="CHEBI:57642"/>
        <dbReference type="ChEBI" id="CHEBI:57945"/>
        <dbReference type="EC" id="1.1.1.94"/>
    </reaction>
</comment>